<feature type="compositionally biased region" description="Low complexity" evidence="4">
    <location>
        <begin position="211"/>
        <end position="222"/>
    </location>
</feature>
<comment type="caution">
    <text evidence="6">The sequence shown here is derived from an EMBL/GenBank/DDBJ whole genome shotgun (WGS) entry which is preliminary data.</text>
</comment>
<dbReference type="PROSITE" id="PS51050">
    <property type="entry name" value="ZF_CW"/>
    <property type="match status" value="1"/>
</dbReference>
<keyword evidence="3" id="KW-0862">Zinc</keyword>
<feature type="compositionally biased region" description="Basic and acidic residues" evidence="4">
    <location>
        <begin position="904"/>
        <end position="916"/>
    </location>
</feature>
<dbReference type="Gene3D" id="3.30.40.100">
    <property type="match status" value="1"/>
</dbReference>
<name>A0A0N1ILB1_LEPSE</name>
<feature type="region of interest" description="Disordered" evidence="4">
    <location>
        <begin position="347"/>
        <end position="384"/>
    </location>
</feature>
<organism evidence="6 7">
    <name type="scientific">Leptomonas seymouri</name>
    <dbReference type="NCBI Taxonomy" id="5684"/>
    <lineage>
        <taxon>Eukaryota</taxon>
        <taxon>Discoba</taxon>
        <taxon>Euglenozoa</taxon>
        <taxon>Kinetoplastea</taxon>
        <taxon>Metakinetoplastina</taxon>
        <taxon>Trypanosomatida</taxon>
        <taxon>Trypanosomatidae</taxon>
        <taxon>Leishmaniinae</taxon>
        <taxon>Leptomonas</taxon>
    </lineage>
</organism>
<feature type="region of interest" description="Disordered" evidence="4">
    <location>
        <begin position="792"/>
        <end position="936"/>
    </location>
</feature>
<keyword evidence="1" id="KW-0479">Metal-binding</keyword>
<evidence type="ECO:0000256" key="1">
    <source>
        <dbReference type="ARBA" id="ARBA00022723"/>
    </source>
</evidence>
<proteinExistence type="predicted"/>
<evidence type="ECO:0000313" key="6">
    <source>
        <dbReference type="EMBL" id="KPI87968.1"/>
    </source>
</evidence>
<sequence length="993" mass="106121">MLNNADAIGAHHSDAVPRSAFAAAGEATEKGQIASAVAPSLMQTEPRYIRLPDVLYQLRHRYPTVTESVFLECTRCHQWVAVSVLLHIPDEVREGRVARSAQGLASIGERTSSHGPLRHAKQDDMHRREQLTLEALNIRWHSPRLLEKESQQHGASSGAGRGAGAAQNGSSNDINGGKSSASASSRSLFDQILLQIRRGGRCSTTAERKGGTAAAPSSTAAQPRRHPHLYIPNPDTFVCAGWHCAWDTDVLADLRKEWMGSIYKALPIPAISEELLSSTSSPLSLFSSSPPVSPELSSRELQLQRKAALNEALAEELHINRNRRPGRNYSARLTRFCDLDSEGSSLPPLSLPTQQLSASSQAESPPAWSTSATANSRVNTTDSEMQLSRFQQSWVKAAALHLLRDGGDGKEEEGEGSPRPRLPCTSPSASAAAEDNNGPLLSAYCWAVCDACGKLRRVAQPFPGGAPFVCAMAVTASSSSRAVRGGGSPSSSSAAFANTDMVASIENACSVSEVEGLIQCSIKLCEAELITAAMSSPFLPYPLKSQLNSLSVGNEGCGVRETTATGDRFSRADVVRVLLAEPLLRTIQSSVTEAIVDGTRSAPSPSGQAPNSKGHRAGAPVMAPTSASQKNRDAKGANEGDDGVHAASIFLQRSLPILRELARSIKKRGMASMARKIQLTPAQIQAKREAVLRNSLLDGYQTGSNNSSSNNNCSAPVGSAVPVEAEKGKGEMKHEPEEEEATGGEAGVTVVGGLATRPRARGVPAGPPEISCKTATASVTATQSTSAAAIKATCVRRGPSRPSRVKEEAPVEASPAPAKRKRSRPVTPPRTILATGSAEANGRIEAVAVERDDAPDDKRRSHAGRHRGQEEKAAASHVKAEAEALQQTQPRRGVGRPRGRPPAAKKERADKEDERRKAVKHSAAGPENEDEDGGDETWEVVHWVQCDRCAKWRVVPRRVSPRVKFWECKMRYDDERGRATTCDDVDDADLSTK</sequence>
<feature type="compositionally biased region" description="Basic and acidic residues" evidence="4">
    <location>
        <begin position="726"/>
        <end position="736"/>
    </location>
</feature>
<dbReference type="GO" id="GO:0008270">
    <property type="term" value="F:zinc ion binding"/>
    <property type="evidence" value="ECO:0007669"/>
    <property type="project" value="UniProtKB-KW"/>
</dbReference>
<feature type="compositionally biased region" description="Basic and acidic residues" evidence="4">
    <location>
        <begin position="848"/>
        <end position="859"/>
    </location>
</feature>
<feature type="region of interest" description="Disordered" evidence="4">
    <location>
        <begin position="147"/>
        <end position="182"/>
    </location>
</feature>
<gene>
    <name evidence="6" type="ORF">ABL78_2959</name>
</gene>
<dbReference type="EMBL" id="LJSK01000067">
    <property type="protein sequence ID" value="KPI87968.1"/>
    <property type="molecule type" value="Genomic_DNA"/>
</dbReference>
<feature type="compositionally biased region" description="Polar residues" evidence="4">
    <location>
        <begin position="367"/>
        <end position="384"/>
    </location>
</feature>
<dbReference type="Proteomes" id="UP000038009">
    <property type="component" value="Unassembled WGS sequence"/>
</dbReference>
<feature type="compositionally biased region" description="Polar residues" evidence="4">
    <location>
        <begin position="601"/>
        <end position="611"/>
    </location>
</feature>
<feature type="region of interest" description="Disordered" evidence="4">
    <location>
        <begin position="406"/>
        <end position="431"/>
    </location>
</feature>
<keyword evidence="7" id="KW-1185">Reference proteome</keyword>
<feature type="compositionally biased region" description="Acidic residues" evidence="4">
    <location>
        <begin position="927"/>
        <end position="936"/>
    </location>
</feature>
<feature type="region of interest" description="Disordered" evidence="4">
    <location>
        <begin position="598"/>
        <end position="641"/>
    </location>
</feature>
<feature type="domain" description="CW-type" evidence="5">
    <location>
        <begin position="937"/>
        <end position="990"/>
    </location>
</feature>
<evidence type="ECO:0000313" key="7">
    <source>
        <dbReference type="Proteomes" id="UP000038009"/>
    </source>
</evidence>
<feature type="compositionally biased region" description="Basic and acidic residues" evidence="4">
    <location>
        <begin position="867"/>
        <end position="882"/>
    </location>
</feature>
<dbReference type="VEuPathDB" id="TriTrypDB:Lsey_0067_0210"/>
<feature type="compositionally biased region" description="Low complexity" evidence="4">
    <location>
        <begin position="347"/>
        <end position="362"/>
    </location>
</feature>
<feature type="region of interest" description="Disordered" evidence="4">
    <location>
        <begin position="726"/>
        <end position="749"/>
    </location>
</feature>
<evidence type="ECO:0000256" key="3">
    <source>
        <dbReference type="ARBA" id="ARBA00022833"/>
    </source>
</evidence>
<dbReference type="OMA" id="CEAELIY"/>
<dbReference type="Pfam" id="PF07496">
    <property type="entry name" value="zf-CW"/>
    <property type="match status" value="1"/>
</dbReference>
<keyword evidence="2" id="KW-0863">Zinc-finger</keyword>
<dbReference type="OrthoDB" id="757982at2759"/>
<feature type="region of interest" description="Disordered" evidence="4">
    <location>
        <begin position="105"/>
        <end position="125"/>
    </location>
</feature>
<reference evidence="6 7" key="1">
    <citation type="journal article" date="2015" name="PLoS Pathog.">
        <title>Leptomonas seymouri: Adaptations to the Dixenous Life Cycle Analyzed by Genome Sequencing, Transcriptome Profiling and Co-infection with Leishmania donovani.</title>
        <authorList>
            <person name="Kraeva N."/>
            <person name="Butenko A."/>
            <person name="Hlavacova J."/>
            <person name="Kostygov A."/>
            <person name="Myskova J."/>
            <person name="Grybchuk D."/>
            <person name="Lestinova T."/>
            <person name="Votypka J."/>
            <person name="Volf P."/>
            <person name="Opperdoes F."/>
            <person name="Flegontov P."/>
            <person name="Lukes J."/>
            <person name="Yurchenko V."/>
        </authorList>
    </citation>
    <scope>NUCLEOTIDE SEQUENCE [LARGE SCALE GENOMIC DNA]</scope>
    <source>
        <strain evidence="6 7">ATCC 30220</strain>
    </source>
</reference>
<evidence type="ECO:0000256" key="2">
    <source>
        <dbReference type="ARBA" id="ARBA00022771"/>
    </source>
</evidence>
<evidence type="ECO:0000259" key="5">
    <source>
        <dbReference type="PROSITE" id="PS51050"/>
    </source>
</evidence>
<feature type="compositionally biased region" description="Basic and acidic residues" evidence="4">
    <location>
        <begin position="630"/>
        <end position="641"/>
    </location>
</feature>
<dbReference type="InterPro" id="IPR011124">
    <property type="entry name" value="Znf_CW"/>
</dbReference>
<accession>A0A0N1ILB1</accession>
<dbReference type="AlphaFoldDB" id="A0A0N1ILB1"/>
<feature type="region of interest" description="Disordered" evidence="4">
    <location>
        <begin position="201"/>
        <end position="226"/>
    </location>
</feature>
<evidence type="ECO:0000256" key="4">
    <source>
        <dbReference type="SAM" id="MobiDB-lite"/>
    </source>
</evidence>
<protein>
    <recommendedName>
        <fullName evidence="5">CW-type domain-containing protein</fullName>
    </recommendedName>
</protein>